<dbReference type="InterPro" id="IPR036611">
    <property type="entry name" value="Trigger_fac_ribosome-bd_sf"/>
</dbReference>
<evidence type="ECO:0000256" key="7">
    <source>
        <dbReference type="ARBA" id="ARBA00023235"/>
    </source>
</evidence>
<evidence type="ECO:0000259" key="11">
    <source>
        <dbReference type="Pfam" id="PF05697"/>
    </source>
</evidence>
<comment type="domain">
    <text evidence="9">Consists of 3 domains; the N-terminus binds the ribosome, the middle domain has PPIase activity, while the C-terminus has intrinsic chaperone activity on its own.</text>
</comment>
<evidence type="ECO:0000256" key="6">
    <source>
        <dbReference type="ARBA" id="ARBA00023186"/>
    </source>
</evidence>
<name>A0A5M6CYC3_9BACT</name>
<dbReference type="InterPro" id="IPR005215">
    <property type="entry name" value="Trig_fac"/>
</dbReference>
<dbReference type="EC" id="5.2.1.8" evidence="3 9"/>
<dbReference type="GO" id="GO:0051083">
    <property type="term" value="P:'de novo' cotranslational protein folding"/>
    <property type="evidence" value="ECO:0007669"/>
    <property type="project" value="TreeGrafter"/>
</dbReference>
<proteinExistence type="inferred from homology"/>
<dbReference type="GO" id="GO:0044183">
    <property type="term" value="F:protein folding chaperone"/>
    <property type="evidence" value="ECO:0007669"/>
    <property type="project" value="TreeGrafter"/>
</dbReference>
<dbReference type="GO" id="GO:0051301">
    <property type="term" value="P:cell division"/>
    <property type="evidence" value="ECO:0007669"/>
    <property type="project" value="UniProtKB-KW"/>
</dbReference>
<dbReference type="InterPro" id="IPR027304">
    <property type="entry name" value="Trigger_fact/SurA_dom_sf"/>
</dbReference>
<dbReference type="InterPro" id="IPR037041">
    <property type="entry name" value="Trigger_fac_C_sf"/>
</dbReference>
<comment type="catalytic activity">
    <reaction evidence="1 9">
        <text>[protein]-peptidylproline (omega=180) = [protein]-peptidylproline (omega=0)</text>
        <dbReference type="Rhea" id="RHEA:16237"/>
        <dbReference type="Rhea" id="RHEA-COMP:10747"/>
        <dbReference type="Rhea" id="RHEA-COMP:10748"/>
        <dbReference type="ChEBI" id="CHEBI:83833"/>
        <dbReference type="ChEBI" id="CHEBI:83834"/>
        <dbReference type="EC" id="5.2.1.8"/>
    </reaction>
</comment>
<keyword evidence="5 9" id="KW-0697">Rotamase</keyword>
<dbReference type="GO" id="GO:0005737">
    <property type="term" value="C:cytoplasm"/>
    <property type="evidence" value="ECO:0007669"/>
    <property type="project" value="UniProtKB-SubCell"/>
</dbReference>
<evidence type="ECO:0000256" key="8">
    <source>
        <dbReference type="ARBA" id="ARBA00029986"/>
    </source>
</evidence>
<protein>
    <recommendedName>
        <fullName evidence="4 9">Trigger factor</fullName>
        <shortName evidence="9">TF</shortName>
        <ecNumber evidence="3 9">5.2.1.8</ecNumber>
    </recommendedName>
    <alternativeName>
        <fullName evidence="8 9">PPIase</fullName>
    </alternativeName>
</protein>
<sequence>MSTSIDSPNAAEETTPIQVEVEVKSPQPCVRDVVVTVPESEVKRYLKKEYDELVPEAQVPGFRSGRAPRQLVEKQFKERVTEAVKGKLLMDALSQVTESQDFSAISEPDFDYNSIPDPGEGPFTFQFSIEVRPEFKTPEWKGLELTKSVEKIDDEAVSNALDRVLKERATFEATDEPAEMGDRLLVTIKFREGDKVLSTMEEKRVNLAEQLSLADGICEQFGKDVAGKKEGDVVTTPVTLAGQDDAEGDSREIVAEVQLVEVMKQEKVELTDEILEDLGDFESEDELREFIKDSLTRQSEYRAQQEVRKTVTDLLADSVEFELPEDLVRRQTNRELQRRILEMRRNGFDDTTIRGIVNALQQNARVSTESALREHFVLEQIAEEESLDAEPSEFDAEIALIAQQSGQSLRRTRARLEKTGQMDALRNQIVERKVIERIVENAKVTEKEVTQDAGEEAEKSFPVGHSVLGTKDASAIPDAKYEDNSVPTPGEKESE</sequence>
<dbReference type="InterPro" id="IPR008880">
    <property type="entry name" value="Trigger_fac_C"/>
</dbReference>
<dbReference type="GO" id="GO:0015031">
    <property type="term" value="P:protein transport"/>
    <property type="evidence" value="ECO:0007669"/>
    <property type="project" value="UniProtKB-UniRule"/>
</dbReference>
<dbReference type="PANTHER" id="PTHR30560">
    <property type="entry name" value="TRIGGER FACTOR CHAPERONE AND PEPTIDYL-PROLYL CIS/TRANS ISOMERASE"/>
    <property type="match status" value="1"/>
</dbReference>
<dbReference type="PANTHER" id="PTHR30560:SF3">
    <property type="entry name" value="TRIGGER FACTOR-LIKE PROTEIN TIG, CHLOROPLASTIC"/>
    <property type="match status" value="1"/>
</dbReference>
<comment type="caution">
    <text evidence="13">The sequence shown here is derived from an EMBL/GenBank/DDBJ whole genome shotgun (WGS) entry which is preliminary data.</text>
</comment>
<keyword evidence="14" id="KW-1185">Reference proteome</keyword>
<comment type="similarity">
    <text evidence="2 9">Belongs to the FKBP-type PPIase family. Tig subfamily.</text>
</comment>
<evidence type="ECO:0000256" key="1">
    <source>
        <dbReference type="ARBA" id="ARBA00000971"/>
    </source>
</evidence>
<dbReference type="GO" id="GO:0043022">
    <property type="term" value="F:ribosome binding"/>
    <property type="evidence" value="ECO:0007669"/>
    <property type="project" value="TreeGrafter"/>
</dbReference>
<evidence type="ECO:0000256" key="4">
    <source>
        <dbReference type="ARBA" id="ARBA00016902"/>
    </source>
</evidence>
<dbReference type="Pfam" id="PF05697">
    <property type="entry name" value="Trigger_N"/>
    <property type="match status" value="1"/>
</dbReference>
<dbReference type="SUPFAM" id="SSF102735">
    <property type="entry name" value="Trigger factor ribosome-binding domain"/>
    <property type="match status" value="1"/>
</dbReference>
<evidence type="ECO:0000256" key="3">
    <source>
        <dbReference type="ARBA" id="ARBA00013194"/>
    </source>
</evidence>
<evidence type="ECO:0000256" key="2">
    <source>
        <dbReference type="ARBA" id="ARBA00005464"/>
    </source>
</evidence>
<dbReference type="GO" id="GO:0003755">
    <property type="term" value="F:peptidyl-prolyl cis-trans isomerase activity"/>
    <property type="evidence" value="ECO:0007669"/>
    <property type="project" value="UniProtKB-UniRule"/>
</dbReference>
<reference evidence="13 14" key="1">
    <citation type="submission" date="2019-08" db="EMBL/GenBank/DDBJ databases">
        <authorList>
            <person name="Dhanesh K."/>
            <person name="Kumar G."/>
            <person name="Sasikala C."/>
            <person name="Venkata Ramana C."/>
        </authorList>
    </citation>
    <scope>NUCLEOTIDE SEQUENCE [LARGE SCALE GENOMIC DNA]</scope>
    <source>
        <strain evidence="13 14">JC645</strain>
    </source>
</reference>
<evidence type="ECO:0000256" key="10">
    <source>
        <dbReference type="SAM" id="MobiDB-lite"/>
    </source>
</evidence>
<dbReference type="Gene3D" id="3.30.70.1050">
    <property type="entry name" value="Trigger factor ribosome-binding domain"/>
    <property type="match status" value="1"/>
</dbReference>
<dbReference type="AlphaFoldDB" id="A0A5M6CYC3"/>
<keyword evidence="9" id="KW-0132">Cell division</keyword>
<dbReference type="RefSeq" id="WP_150078675.1">
    <property type="nucleotide sequence ID" value="NZ_VWOX01000014.1"/>
</dbReference>
<dbReference type="NCBIfam" id="TIGR00115">
    <property type="entry name" value="tig"/>
    <property type="match status" value="1"/>
</dbReference>
<evidence type="ECO:0000256" key="9">
    <source>
        <dbReference type="HAMAP-Rule" id="MF_00303"/>
    </source>
</evidence>
<evidence type="ECO:0000259" key="12">
    <source>
        <dbReference type="Pfam" id="PF05698"/>
    </source>
</evidence>
<dbReference type="Pfam" id="PF05698">
    <property type="entry name" value="Trigger_C"/>
    <property type="match status" value="1"/>
</dbReference>
<organism evidence="13 14">
    <name type="scientific">Roseiconus nitratireducens</name>
    <dbReference type="NCBI Taxonomy" id="2605748"/>
    <lineage>
        <taxon>Bacteria</taxon>
        <taxon>Pseudomonadati</taxon>
        <taxon>Planctomycetota</taxon>
        <taxon>Planctomycetia</taxon>
        <taxon>Pirellulales</taxon>
        <taxon>Pirellulaceae</taxon>
        <taxon>Roseiconus</taxon>
    </lineage>
</organism>
<evidence type="ECO:0000256" key="5">
    <source>
        <dbReference type="ARBA" id="ARBA00023110"/>
    </source>
</evidence>
<dbReference type="PIRSF" id="PIRSF003095">
    <property type="entry name" value="Trigger_factor"/>
    <property type="match status" value="1"/>
</dbReference>
<keyword evidence="6 9" id="KW-0143">Chaperone</keyword>
<comment type="function">
    <text evidence="9">Involved in protein export. Acts as a chaperone by maintaining the newly synthesized protein in an open conformation. Functions as a peptidyl-prolyl cis-trans isomerase.</text>
</comment>
<feature type="region of interest" description="Disordered" evidence="10">
    <location>
        <begin position="446"/>
        <end position="495"/>
    </location>
</feature>
<evidence type="ECO:0000313" key="14">
    <source>
        <dbReference type="Proteomes" id="UP000324479"/>
    </source>
</evidence>
<dbReference type="Gene3D" id="1.10.3120.10">
    <property type="entry name" value="Trigger factor, C-terminal domain"/>
    <property type="match status" value="1"/>
</dbReference>
<dbReference type="GO" id="GO:0043335">
    <property type="term" value="P:protein unfolding"/>
    <property type="evidence" value="ECO:0007669"/>
    <property type="project" value="TreeGrafter"/>
</dbReference>
<comment type="subcellular location">
    <subcellularLocation>
        <location evidence="9">Cytoplasm</location>
    </subcellularLocation>
    <text evidence="9">About half TF is bound to the ribosome near the polypeptide exit tunnel while the other half is free in the cytoplasm.</text>
</comment>
<dbReference type="Proteomes" id="UP000324479">
    <property type="component" value="Unassembled WGS sequence"/>
</dbReference>
<feature type="domain" description="Trigger factor ribosome-binding bacterial" evidence="11">
    <location>
        <begin position="20"/>
        <end position="163"/>
    </location>
</feature>
<evidence type="ECO:0000313" key="13">
    <source>
        <dbReference type="EMBL" id="KAA5540201.1"/>
    </source>
</evidence>
<feature type="domain" description="Trigger factor C-terminal" evidence="12">
    <location>
        <begin position="285"/>
        <end position="440"/>
    </location>
</feature>
<keyword evidence="9" id="KW-0963">Cytoplasm</keyword>
<dbReference type="InterPro" id="IPR008881">
    <property type="entry name" value="Trigger_fac_ribosome-bd_bac"/>
</dbReference>
<gene>
    <name evidence="9 13" type="primary">tig</name>
    <name evidence="13" type="ORF">FYK55_21425</name>
</gene>
<dbReference type="InterPro" id="IPR046357">
    <property type="entry name" value="PPIase_dom_sf"/>
</dbReference>
<dbReference type="HAMAP" id="MF_00303">
    <property type="entry name" value="Trigger_factor_Tig"/>
    <property type="match status" value="1"/>
</dbReference>
<keyword evidence="7 9" id="KW-0413">Isomerase</keyword>
<accession>A0A5M6CYC3</accession>
<dbReference type="SUPFAM" id="SSF109998">
    <property type="entry name" value="Triger factor/SurA peptide-binding domain-like"/>
    <property type="match status" value="1"/>
</dbReference>
<dbReference type="Gene3D" id="3.10.50.40">
    <property type="match status" value="1"/>
</dbReference>
<dbReference type="EMBL" id="VWOX01000014">
    <property type="protein sequence ID" value="KAA5540201.1"/>
    <property type="molecule type" value="Genomic_DNA"/>
</dbReference>
<keyword evidence="9" id="KW-0131">Cell cycle</keyword>